<dbReference type="Gene3D" id="3.40.50.2300">
    <property type="match status" value="2"/>
</dbReference>
<dbReference type="RefSeq" id="WP_169593439.1">
    <property type="nucleotide sequence ID" value="NZ_JABBGK010000003.1"/>
</dbReference>
<dbReference type="GO" id="GO:0030246">
    <property type="term" value="F:carbohydrate binding"/>
    <property type="evidence" value="ECO:0007669"/>
    <property type="project" value="UniProtKB-ARBA"/>
</dbReference>
<comment type="similarity">
    <text evidence="2">Belongs to the bacterial solute-binding protein 2 family.</text>
</comment>
<keyword evidence="7" id="KW-1185">Reference proteome</keyword>
<dbReference type="CDD" id="cd06300">
    <property type="entry name" value="PBP1_ABC_sugar_binding-like"/>
    <property type="match status" value="1"/>
</dbReference>
<accession>A0A7Y0FXH1</accession>
<dbReference type="InterPro" id="IPR028082">
    <property type="entry name" value="Peripla_BP_I"/>
</dbReference>
<evidence type="ECO:0000259" key="5">
    <source>
        <dbReference type="Pfam" id="PF13407"/>
    </source>
</evidence>
<evidence type="ECO:0000256" key="4">
    <source>
        <dbReference type="SAM" id="SignalP"/>
    </source>
</evidence>
<feature type="domain" description="Periplasmic binding protein" evidence="5">
    <location>
        <begin position="65"/>
        <end position="284"/>
    </location>
</feature>
<gene>
    <name evidence="6" type="ORF">HHL25_16130</name>
</gene>
<proteinExistence type="inferred from homology"/>
<sequence length="388" mass="41980">MLRKLLCAAALIAVSATGVLAEGVDELNPDVAKRLYNKDMLDPMQPVGPSKWRDFKPKKGPPWKIGYASSYAGNTWRAAAMDELQNVIVPEWQKLGLLSEVVVTQSNLNDSTQIQQIRQLVDQGADAIILCCSNPTALNASVKYAADKGVPVFSMTGYLTSEYAVNSSVNYQVGGYEIGKAMADQLGGKGNVLVVEGIPGTSGSDSQNRGVLAGLASSPDIKVVGSVAGMWTDQVAQGEVQKWLATNPGKLDGIVVQSAAEMGVLRAVQQAGRGEIPVAIGGELGALCHWRKNPNYINAAFQLWPPADDIELMWHIMMRTLQGQGPKVQSILVDPVKLTHEDLTKVMDENCNLDSAEWLKVGSKRWGYDPSYLDDFFLHPADPRAFKP</sequence>
<dbReference type="PANTHER" id="PTHR46847">
    <property type="entry name" value="D-ALLOSE-BINDING PERIPLASMIC PROTEIN-RELATED"/>
    <property type="match status" value="1"/>
</dbReference>
<evidence type="ECO:0000313" key="6">
    <source>
        <dbReference type="EMBL" id="NML75659.1"/>
    </source>
</evidence>
<dbReference type="Pfam" id="PF13407">
    <property type="entry name" value="Peripla_BP_4"/>
    <property type="match status" value="1"/>
</dbReference>
<comment type="subcellular location">
    <subcellularLocation>
        <location evidence="1">Cell envelope</location>
    </subcellularLocation>
</comment>
<dbReference type="InterPro" id="IPR025997">
    <property type="entry name" value="SBP_2_dom"/>
</dbReference>
<dbReference type="Proteomes" id="UP000541470">
    <property type="component" value="Unassembled WGS sequence"/>
</dbReference>
<evidence type="ECO:0000256" key="2">
    <source>
        <dbReference type="ARBA" id="ARBA00007639"/>
    </source>
</evidence>
<evidence type="ECO:0000256" key="3">
    <source>
        <dbReference type="ARBA" id="ARBA00022729"/>
    </source>
</evidence>
<reference evidence="6 7" key="1">
    <citation type="submission" date="2020-04" db="EMBL/GenBank/DDBJ databases">
        <title>Rhizobium sp. S-51 isolated from soil.</title>
        <authorList>
            <person name="Dahal R.H."/>
        </authorList>
    </citation>
    <scope>NUCLEOTIDE SEQUENCE [LARGE SCALE GENOMIC DNA]</scope>
    <source>
        <strain evidence="6 7">S-51</strain>
    </source>
</reference>
<dbReference type="SUPFAM" id="SSF53822">
    <property type="entry name" value="Periplasmic binding protein-like I"/>
    <property type="match status" value="1"/>
</dbReference>
<comment type="caution">
    <text evidence="6">The sequence shown here is derived from an EMBL/GenBank/DDBJ whole genome shotgun (WGS) entry which is preliminary data.</text>
</comment>
<evidence type="ECO:0000313" key="7">
    <source>
        <dbReference type="Proteomes" id="UP000541470"/>
    </source>
</evidence>
<feature type="chain" id="PRO_5031498210" evidence="4">
    <location>
        <begin position="22"/>
        <end position="388"/>
    </location>
</feature>
<feature type="signal peptide" evidence="4">
    <location>
        <begin position="1"/>
        <end position="21"/>
    </location>
</feature>
<name>A0A7Y0FXH1_9HYPH</name>
<evidence type="ECO:0000256" key="1">
    <source>
        <dbReference type="ARBA" id="ARBA00004196"/>
    </source>
</evidence>
<dbReference type="AlphaFoldDB" id="A0A7Y0FXH1"/>
<dbReference type="GO" id="GO:0030313">
    <property type="term" value="C:cell envelope"/>
    <property type="evidence" value="ECO:0007669"/>
    <property type="project" value="UniProtKB-SubCell"/>
</dbReference>
<protein>
    <submittedName>
        <fullName evidence="6">ABC transporter substrate-binding protein</fullName>
    </submittedName>
</protein>
<dbReference type="PANTHER" id="PTHR46847:SF1">
    <property type="entry name" value="D-ALLOSE-BINDING PERIPLASMIC PROTEIN-RELATED"/>
    <property type="match status" value="1"/>
</dbReference>
<dbReference type="EMBL" id="JABBGK010000003">
    <property type="protein sequence ID" value="NML75659.1"/>
    <property type="molecule type" value="Genomic_DNA"/>
</dbReference>
<keyword evidence="3 4" id="KW-0732">Signal</keyword>
<organism evidence="6 7">
    <name type="scientific">Rhizobium terricola</name>
    <dbReference type="NCBI Taxonomy" id="2728849"/>
    <lineage>
        <taxon>Bacteria</taxon>
        <taxon>Pseudomonadati</taxon>
        <taxon>Pseudomonadota</taxon>
        <taxon>Alphaproteobacteria</taxon>
        <taxon>Hyphomicrobiales</taxon>
        <taxon>Rhizobiaceae</taxon>
        <taxon>Rhizobium/Agrobacterium group</taxon>
        <taxon>Rhizobium</taxon>
    </lineage>
</organism>